<dbReference type="CDD" id="cd00093">
    <property type="entry name" value="HTH_XRE"/>
    <property type="match status" value="1"/>
</dbReference>
<comment type="caution">
    <text evidence="3">The sequence shown here is derived from an EMBL/GenBank/DDBJ whole genome shotgun (WGS) entry which is preliminary data.</text>
</comment>
<evidence type="ECO:0000256" key="1">
    <source>
        <dbReference type="ARBA" id="ARBA00023125"/>
    </source>
</evidence>
<sequence length="77" mass="8674">MAEEQQRLGKRLKGYRKLKGMTQVDLSRATDISVSVMGEIERGVRLPTPETLEKIAEALEVSIAELTMRKEEKVIST</sequence>
<dbReference type="PANTHER" id="PTHR46797">
    <property type="entry name" value="HTH-TYPE TRANSCRIPTIONAL REGULATOR"/>
    <property type="match status" value="1"/>
</dbReference>
<accession>A0ABW3L576</accession>
<dbReference type="Pfam" id="PF01381">
    <property type="entry name" value="HTH_3"/>
    <property type="match status" value="1"/>
</dbReference>
<dbReference type="InterPro" id="IPR050807">
    <property type="entry name" value="TransReg_Diox_bact_type"/>
</dbReference>
<gene>
    <name evidence="3" type="ORF">ACFQ2J_18430</name>
</gene>
<reference evidence="4" key="1">
    <citation type="journal article" date="2019" name="Int. J. Syst. Evol. Microbiol.">
        <title>The Global Catalogue of Microorganisms (GCM) 10K type strain sequencing project: providing services to taxonomists for standard genome sequencing and annotation.</title>
        <authorList>
            <consortium name="The Broad Institute Genomics Platform"/>
            <consortium name="The Broad Institute Genome Sequencing Center for Infectious Disease"/>
            <person name="Wu L."/>
            <person name="Ma J."/>
        </authorList>
    </citation>
    <scope>NUCLEOTIDE SEQUENCE [LARGE SCALE GENOMIC DNA]</scope>
    <source>
        <strain evidence="4">CCUG 56607</strain>
    </source>
</reference>
<keyword evidence="1" id="KW-0238">DNA-binding</keyword>
<dbReference type="SMART" id="SM00530">
    <property type="entry name" value="HTH_XRE"/>
    <property type="match status" value="1"/>
</dbReference>
<evidence type="ECO:0000313" key="3">
    <source>
        <dbReference type="EMBL" id="MFD1021170.1"/>
    </source>
</evidence>
<dbReference type="PANTHER" id="PTHR46797:SF1">
    <property type="entry name" value="METHYLPHOSPHONATE SYNTHASE"/>
    <property type="match status" value="1"/>
</dbReference>
<evidence type="ECO:0000259" key="2">
    <source>
        <dbReference type="PROSITE" id="PS50943"/>
    </source>
</evidence>
<name>A0ABW3L576_9BACI</name>
<dbReference type="EMBL" id="JBHTKL010000007">
    <property type="protein sequence ID" value="MFD1021170.1"/>
    <property type="molecule type" value="Genomic_DNA"/>
</dbReference>
<dbReference type="SUPFAM" id="SSF47413">
    <property type="entry name" value="lambda repressor-like DNA-binding domains"/>
    <property type="match status" value="1"/>
</dbReference>
<keyword evidence="4" id="KW-1185">Reference proteome</keyword>
<dbReference type="InterPro" id="IPR001387">
    <property type="entry name" value="Cro/C1-type_HTH"/>
</dbReference>
<dbReference type="Proteomes" id="UP001596990">
    <property type="component" value="Unassembled WGS sequence"/>
</dbReference>
<dbReference type="Gene3D" id="1.10.260.40">
    <property type="entry name" value="lambda repressor-like DNA-binding domains"/>
    <property type="match status" value="1"/>
</dbReference>
<organism evidence="3 4">
    <name type="scientific">Thalassobacillus hwangdonensis</name>
    <dbReference type="NCBI Taxonomy" id="546108"/>
    <lineage>
        <taxon>Bacteria</taxon>
        <taxon>Bacillati</taxon>
        <taxon>Bacillota</taxon>
        <taxon>Bacilli</taxon>
        <taxon>Bacillales</taxon>
        <taxon>Bacillaceae</taxon>
        <taxon>Thalassobacillus</taxon>
    </lineage>
</organism>
<protein>
    <submittedName>
        <fullName evidence="3">Helix-turn-helix domain-containing protein</fullName>
    </submittedName>
</protein>
<evidence type="ECO:0000313" key="4">
    <source>
        <dbReference type="Proteomes" id="UP001596990"/>
    </source>
</evidence>
<dbReference type="InterPro" id="IPR010982">
    <property type="entry name" value="Lambda_DNA-bd_dom_sf"/>
</dbReference>
<dbReference type="RefSeq" id="WP_386064167.1">
    <property type="nucleotide sequence ID" value="NZ_JBHTKL010000007.1"/>
</dbReference>
<feature type="domain" description="HTH cro/C1-type" evidence="2">
    <location>
        <begin position="12"/>
        <end position="66"/>
    </location>
</feature>
<dbReference type="PROSITE" id="PS50943">
    <property type="entry name" value="HTH_CROC1"/>
    <property type="match status" value="1"/>
</dbReference>
<proteinExistence type="predicted"/>